<accession>A0A6A5HLJ2</accession>
<dbReference type="InterPro" id="IPR024861">
    <property type="entry name" value="Donson"/>
</dbReference>
<dbReference type="GO" id="GO:0033260">
    <property type="term" value="P:nuclear DNA replication"/>
    <property type="evidence" value="ECO:0007669"/>
    <property type="project" value="TreeGrafter"/>
</dbReference>
<evidence type="ECO:0000256" key="3">
    <source>
        <dbReference type="ARBA" id="ARBA00023242"/>
    </source>
</evidence>
<protein>
    <submittedName>
        <fullName evidence="6">Uncharacterized protein</fullName>
    </submittedName>
</protein>
<feature type="compositionally biased region" description="Basic and acidic residues" evidence="5">
    <location>
        <begin position="1"/>
        <end position="13"/>
    </location>
</feature>
<evidence type="ECO:0000256" key="2">
    <source>
        <dbReference type="ARBA" id="ARBA00022473"/>
    </source>
</evidence>
<dbReference type="GO" id="GO:0005634">
    <property type="term" value="C:nucleus"/>
    <property type="evidence" value="ECO:0007669"/>
    <property type="project" value="UniProtKB-SubCell"/>
</dbReference>
<dbReference type="GeneID" id="9823584"/>
<keyword evidence="3" id="KW-0539">Nucleus</keyword>
<dbReference type="PANTHER" id="PTHR12972">
    <property type="entry name" value="DOWNSTREAM NEIGHBOR OF SON"/>
    <property type="match status" value="1"/>
</dbReference>
<comment type="similarity">
    <text evidence="4">Belongs to the DONSON family.</text>
</comment>
<sequence length="611" mass="68571">MSEKQYNPKDRIKNHLKRKSSSRTLFSPSVSSPAVNFENLERENNTESCPAPLNPFKIQSPQKKRRAHQVTFSDDSENANDSFGANIRKPLSPQKTPTKGVRSSPRKKKNTQLERFTSFDPTLLQEFHAVDFSQLLPTASIPLKPAEPVQESTPDLPIDLRLGGKLRLVSKVPFPWMNTRKSTGIVSVRIPAIDRYEGVRYFNRMYISGQEDPTAYLPSSTLSLLEAATLYYQFPVIPGMAMYPRITSEIRNVTRVPLAQPTTNTMFNQWVECYEQLFMSYKKGERDHFYVASAVFNVLFTKTTVTDDSDDVTGSVCADETSQSCFKAFSGQKLVALVSYTNSATREHLRSQGVDYEVIGAPPKSNLKRSSSQFLLNQNTSTLDCLMSTAESRENSMMGSIDMEKSEKSAENSLKSPEKREESSDENDSPTKANQEWLNDIGVSPRHVKGNARRKLSTQLSKNEGGISCLLVRGAAVQSLYNTLMSSDIVHEKTGPFTKIPPTLIATSPFLYGQLISMNKSSQIISKAGSKCSEYVLELDGGPVLPHCTKMITKFVRSAHLCRKEEEKTVQLQVTERHSNQGMSDWTTRTTNWNTVSIEEDCVKWTPIQKN</sequence>
<name>A0A6A5HLJ2_CAERE</name>
<evidence type="ECO:0000313" key="7">
    <source>
        <dbReference type="Proteomes" id="UP000483820"/>
    </source>
</evidence>
<feature type="region of interest" description="Disordered" evidence="5">
    <location>
        <begin position="1"/>
        <end position="113"/>
    </location>
</feature>
<organism evidence="6 7">
    <name type="scientific">Caenorhabditis remanei</name>
    <name type="common">Caenorhabditis vulgaris</name>
    <dbReference type="NCBI Taxonomy" id="31234"/>
    <lineage>
        <taxon>Eukaryota</taxon>
        <taxon>Metazoa</taxon>
        <taxon>Ecdysozoa</taxon>
        <taxon>Nematoda</taxon>
        <taxon>Chromadorea</taxon>
        <taxon>Rhabditida</taxon>
        <taxon>Rhabditina</taxon>
        <taxon>Rhabditomorpha</taxon>
        <taxon>Rhabditoidea</taxon>
        <taxon>Rhabditidae</taxon>
        <taxon>Peloderinae</taxon>
        <taxon>Caenorhabditis</taxon>
    </lineage>
</organism>
<dbReference type="KEGG" id="crq:GCK72_007972"/>
<dbReference type="Proteomes" id="UP000483820">
    <property type="component" value="Chromosome II"/>
</dbReference>
<feature type="compositionally biased region" description="Basic and acidic residues" evidence="5">
    <location>
        <begin position="402"/>
        <end position="422"/>
    </location>
</feature>
<feature type="region of interest" description="Disordered" evidence="5">
    <location>
        <begin position="394"/>
        <end position="455"/>
    </location>
</feature>
<comment type="caution">
    <text evidence="6">The sequence shown here is derived from an EMBL/GenBank/DDBJ whole genome shotgun (WGS) entry which is preliminary data.</text>
</comment>
<keyword evidence="2" id="KW-0217">Developmental protein</keyword>
<reference evidence="6 7" key="1">
    <citation type="submission" date="2019-12" db="EMBL/GenBank/DDBJ databases">
        <title>Chromosome-level assembly of the Caenorhabditis remanei genome.</title>
        <authorList>
            <person name="Teterina A.A."/>
            <person name="Willis J.H."/>
            <person name="Phillips P.C."/>
        </authorList>
    </citation>
    <scope>NUCLEOTIDE SEQUENCE [LARGE SCALE GENOMIC DNA]</scope>
    <source>
        <strain evidence="6 7">PX506</strain>
        <tissue evidence="6">Whole organism</tissue>
    </source>
</reference>
<comment type="subcellular location">
    <subcellularLocation>
        <location evidence="1">Nucleus</location>
    </subcellularLocation>
</comment>
<dbReference type="CTD" id="9823584"/>
<feature type="compositionally biased region" description="Basic residues" evidence="5">
    <location>
        <begin position="446"/>
        <end position="455"/>
    </location>
</feature>
<proteinExistence type="inferred from homology"/>
<evidence type="ECO:0000256" key="5">
    <source>
        <dbReference type="SAM" id="MobiDB-lite"/>
    </source>
</evidence>
<evidence type="ECO:0000256" key="1">
    <source>
        <dbReference type="ARBA" id="ARBA00004123"/>
    </source>
</evidence>
<dbReference type="PANTHER" id="PTHR12972:SF0">
    <property type="entry name" value="PROTEIN DOWNSTREAM NEIGHBOR OF SON"/>
    <property type="match status" value="1"/>
</dbReference>
<gene>
    <name evidence="6" type="ORF">GCK72_007972</name>
</gene>
<dbReference type="EMBL" id="WUAV01000002">
    <property type="protein sequence ID" value="KAF1768011.1"/>
    <property type="molecule type" value="Genomic_DNA"/>
</dbReference>
<dbReference type="AlphaFoldDB" id="A0A6A5HLJ2"/>
<feature type="compositionally biased region" description="Polar residues" evidence="5">
    <location>
        <begin position="22"/>
        <end position="34"/>
    </location>
</feature>
<evidence type="ECO:0000313" key="6">
    <source>
        <dbReference type="EMBL" id="KAF1768011.1"/>
    </source>
</evidence>
<evidence type="ECO:0000256" key="4">
    <source>
        <dbReference type="ARBA" id="ARBA00025806"/>
    </source>
</evidence>
<dbReference type="RefSeq" id="XP_053590764.1">
    <property type="nucleotide sequence ID" value="XM_053726570.1"/>
</dbReference>